<dbReference type="AlphaFoldDB" id="X1I587"/>
<evidence type="ECO:0008006" key="2">
    <source>
        <dbReference type="Google" id="ProtNLM"/>
    </source>
</evidence>
<protein>
    <recommendedName>
        <fullName evidence="2">CARDB domain-containing protein</fullName>
    </recommendedName>
</protein>
<organism evidence="1">
    <name type="scientific">marine sediment metagenome</name>
    <dbReference type="NCBI Taxonomy" id="412755"/>
    <lineage>
        <taxon>unclassified sequences</taxon>
        <taxon>metagenomes</taxon>
        <taxon>ecological metagenomes</taxon>
    </lineage>
</organism>
<comment type="caution">
    <text evidence="1">The sequence shown here is derived from an EMBL/GenBank/DDBJ whole genome shotgun (WGS) entry which is preliminary data.</text>
</comment>
<feature type="non-terminal residue" evidence="1">
    <location>
        <position position="1"/>
    </location>
</feature>
<name>X1I587_9ZZZZ</name>
<dbReference type="EMBL" id="BARU01041725">
    <property type="protein sequence ID" value="GAH77546.1"/>
    <property type="molecule type" value="Genomic_DNA"/>
</dbReference>
<proteinExistence type="predicted"/>
<evidence type="ECO:0000313" key="1">
    <source>
        <dbReference type="EMBL" id="GAH77546.1"/>
    </source>
</evidence>
<gene>
    <name evidence="1" type="ORF">S03H2_64267</name>
</gene>
<reference evidence="1" key="1">
    <citation type="journal article" date="2014" name="Front. Microbiol.">
        <title>High frequency of phylogenetically diverse reductive dehalogenase-homologous genes in deep subseafloor sedimentary metagenomes.</title>
        <authorList>
            <person name="Kawai M."/>
            <person name="Futagami T."/>
            <person name="Toyoda A."/>
            <person name="Takaki Y."/>
            <person name="Nishi S."/>
            <person name="Hori S."/>
            <person name="Arai W."/>
            <person name="Tsubouchi T."/>
            <person name="Morono Y."/>
            <person name="Uchiyama I."/>
            <person name="Ito T."/>
            <person name="Fujiyama A."/>
            <person name="Inagaki F."/>
            <person name="Takami H."/>
        </authorList>
    </citation>
    <scope>NUCLEOTIDE SEQUENCE</scope>
    <source>
        <strain evidence="1">Expedition CK06-06</strain>
    </source>
</reference>
<accession>X1I587</accession>
<sequence>AKVSFEVVPDVAKTYSVSVDGLTGTFRATTEPVADIRVENLSISPSEVMVGEKVTISVIAKNYGTKAGTKTITCTVS</sequence>